<evidence type="ECO:0000256" key="1">
    <source>
        <dbReference type="ARBA" id="ARBA00022801"/>
    </source>
</evidence>
<protein>
    <submittedName>
        <fullName evidence="4">Nucleoside hydrolase</fullName>
    </submittedName>
</protein>
<dbReference type="RefSeq" id="WP_227319944.1">
    <property type="nucleotide sequence ID" value="NZ_JAESVB010000001.1"/>
</dbReference>
<dbReference type="Gene3D" id="3.90.245.10">
    <property type="entry name" value="Ribonucleoside hydrolase-like"/>
    <property type="match status" value="1"/>
</dbReference>
<evidence type="ECO:0000313" key="5">
    <source>
        <dbReference type="Proteomes" id="UP000708298"/>
    </source>
</evidence>
<dbReference type="Pfam" id="PF01156">
    <property type="entry name" value="IU_nuc_hydro"/>
    <property type="match status" value="1"/>
</dbReference>
<proteinExistence type="predicted"/>
<dbReference type="PROSITE" id="PS01247">
    <property type="entry name" value="IUNH"/>
    <property type="match status" value="1"/>
</dbReference>
<dbReference type="GO" id="GO:0005829">
    <property type="term" value="C:cytosol"/>
    <property type="evidence" value="ECO:0007669"/>
    <property type="project" value="TreeGrafter"/>
</dbReference>
<feature type="domain" description="Inosine/uridine-preferring nucleoside hydrolase" evidence="3">
    <location>
        <begin position="6"/>
        <end position="296"/>
    </location>
</feature>
<dbReference type="GO" id="GO:0006152">
    <property type="term" value="P:purine nucleoside catabolic process"/>
    <property type="evidence" value="ECO:0007669"/>
    <property type="project" value="TreeGrafter"/>
</dbReference>
<dbReference type="PANTHER" id="PTHR12304:SF4">
    <property type="entry name" value="URIDINE NUCLEOSIDASE"/>
    <property type="match status" value="1"/>
</dbReference>
<dbReference type="GO" id="GO:0008477">
    <property type="term" value="F:purine nucleosidase activity"/>
    <property type="evidence" value="ECO:0007669"/>
    <property type="project" value="TreeGrafter"/>
</dbReference>
<dbReference type="Proteomes" id="UP000708298">
    <property type="component" value="Unassembled WGS sequence"/>
</dbReference>
<dbReference type="GO" id="GO:0045437">
    <property type="term" value="F:uridine nucleosidase activity"/>
    <property type="evidence" value="ECO:0007669"/>
    <property type="project" value="UniProtKB-ARBA"/>
</dbReference>
<dbReference type="AlphaFoldDB" id="A0A963YNV1"/>
<evidence type="ECO:0000256" key="2">
    <source>
        <dbReference type="ARBA" id="ARBA00023295"/>
    </source>
</evidence>
<dbReference type="InterPro" id="IPR036452">
    <property type="entry name" value="Ribo_hydro-like"/>
</dbReference>
<name>A0A963YNV1_9PROT</name>
<sequence>MTPSRIIIDCDPGVDDAVAILLAFAAPEAVKVEAITTVIGNVMLDKTTANALRVRDLAGRADIPVYAGCPRPIMAPIERKNSVHGGDGLGDIDLPAPVTATESEHAVDAIIRIVRDNPGQITLCPVGPMTNIALALIKAPDIIPLIPEIVFMGGAAFCPGNSSPAAEFNFMIDPHAAQIMLTAGIPLTMFGLDVTAQALITRPWMDAVEAASGAVGQAAVAMLRAYGHGDPCLHDPCVIAHLIDPTLFEGVDAWVEVETTAPLARGQSVAAVAPRHRPGHEPNCRVITGLDAPRLFTLLAERLISLG</sequence>
<keyword evidence="1 4" id="KW-0378">Hydrolase</keyword>
<reference evidence="4" key="1">
    <citation type="journal article" date="2021" name="Microorganisms">
        <title>Acidisoma silvae sp. nov. and Acidisomacellulosilytica sp. nov., Two Acidophilic Bacteria Isolated from Decaying Wood, Hydrolyzing Cellulose and Producing Poly-3-hydroxybutyrate.</title>
        <authorList>
            <person name="Mieszkin S."/>
            <person name="Pouder E."/>
            <person name="Uroz S."/>
            <person name="Simon-Colin C."/>
            <person name="Alain K."/>
        </authorList>
    </citation>
    <scope>NUCLEOTIDE SEQUENCE</scope>
    <source>
        <strain evidence="4">HW T2.11</strain>
    </source>
</reference>
<keyword evidence="5" id="KW-1185">Reference proteome</keyword>
<evidence type="ECO:0000313" key="4">
    <source>
        <dbReference type="EMBL" id="MCB8874301.1"/>
    </source>
</evidence>
<accession>A0A963YNV1</accession>
<dbReference type="InterPro" id="IPR001910">
    <property type="entry name" value="Inosine/uridine_hydrolase_dom"/>
</dbReference>
<keyword evidence="2" id="KW-0326">Glycosidase</keyword>
<organism evidence="4 5">
    <name type="scientific">Acidisoma silvae</name>
    <dbReference type="NCBI Taxonomy" id="2802396"/>
    <lineage>
        <taxon>Bacteria</taxon>
        <taxon>Pseudomonadati</taxon>
        <taxon>Pseudomonadota</taxon>
        <taxon>Alphaproteobacteria</taxon>
        <taxon>Acetobacterales</taxon>
        <taxon>Acidocellaceae</taxon>
        <taxon>Acidisoma</taxon>
    </lineage>
</organism>
<comment type="caution">
    <text evidence="4">The sequence shown here is derived from an EMBL/GenBank/DDBJ whole genome shotgun (WGS) entry which is preliminary data.</text>
</comment>
<dbReference type="CDD" id="cd02651">
    <property type="entry name" value="nuc_hydro_IU_UC_XIUA"/>
    <property type="match status" value="1"/>
</dbReference>
<dbReference type="InterPro" id="IPR015910">
    <property type="entry name" value="I/U_nuclsd_hydro_CS"/>
</dbReference>
<evidence type="ECO:0000259" key="3">
    <source>
        <dbReference type="Pfam" id="PF01156"/>
    </source>
</evidence>
<dbReference type="PANTHER" id="PTHR12304">
    <property type="entry name" value="INOSINE-URIDINE PREFERRING NUCLEOSIDE HYDROLASE"/>
    <property type="match status" value="1"/>
</dbReference>
<dbReference type="EMBL" id="JAESVB010000001">
    <property type="protein sequence ID" value="MCB8874301.1"/>
    <property type="molecule type" value="Genomic_DNA"/>
</dbReference>
<reference evidence="4" key="2">
    <citation type="submission" date="2021-01" db="EMBL/GenBank/DDBJ databases">
        <authorList>
            <person name="Mieszkin S."/>
            <person name="Pouder E."/>
            <person name="Alain K."/>
        </authorList>
    </citation>
    <scope>NUCLEOTIDE SEQUENCE</scope>
    <source>
        <strain evidence="4">HW T2.11</strain>
    </source>
</reference>
<dbReference type="InterPro" id="IPR023186">
    <property type="entry name" value="IUNH"/>
</dbReference>
<gene>
    <name evidence="4" type="ORF">ASILVAE211_03830</name>
</gene>
<dbReference type="SUPFAM" id="SSF53590">
    <property type="entry name" value="Nucleoside hydrolase"/>
    <property type="match status" value="1"/>
</dbReference>